<evidence type="ECO:0000259" key="8">
    <source>
        <dbReference type="Pfam" id="PF00892"/>
    </source>
</evidence>
<keyword evidence="5 6" id="KW-0472">Membrane</keyword>
<dbReference type="EMBL" id="QGTJ01000003">
    <property type="protein sequence ID" value="PWV63143.1"/>
    <property type="molecule type" value="Genomic_DNA"/>
</dbReference>
<dbReference type="PANTHER" id="PTHR32322">
    <property type="entry name" value="INNER MEMBRANE TRANSPORTER"/>
    <property type="match status" value="1"/>
</dbReference>
<dbReference type="GO" id="GO:0016020">
    <property type="term" value="C:membrane"/>
    <property type="evidence" value="ECO:0007669"/>
    <property type="project" value="UniProtKB-SubCell"/>
</dbReference>
<feature type="domain" description="EamA" evidence="8">
    <location>
        <begin position="3"/>
        <end position="134"/>
    </location>
</feature>
<keyword evidence="4 6" id="KW-1133">Transmembrane helix</keyword>
<dbReference type="InterPro" id="IPR050638">
    <property type="entry name" value="AA-Vitamin_Transporters"/>
</dbReference>
<dbReference type="Pfam" id="PF00892">
    <property type="entry name" value="EamA"/>
    <property type="match status" value="2"/>
</dbReference>
<evidence type="ECO:0000256" key="2">
    <source>
        <dbReference type="ARBA" id="ARBA00007362"/>
    </source>
</evidence>
<feature type="transmembrane region" description="Helical" evidence="6">
    <location>
        <begin position="174"/>
        <end position="196"/>
    </location>
</feature>
<feature type="transmembrane region" description="Helical" evidence="6">
    <location>
        <begin position="208"/>
        <end position="230"/>
    </location>
</feature>
<keyword evidence="10" id="KW-1185">Reference proteome</keyword>
<feature type="transmembrane region" description="Helical" evidence="6">
    <location>
        <begin position="118"/>
        <end position="138"/>
    </location>
</feature>
<evidence type="ECO:0000256" key="1">
    <source>
        <dbReference type="ARBA" id="ARBA00004141"/>
    </source>
</evidence>
<feature type="domain" description="EamA" evidence="8">
    <location>
        <begin position="147"/>
        <end position="283"/>
    </location>
</feature>
<comment type="caution">
    <text evidence="9">The sequence shown here is derived from an EMBL/GenBank/DDBJ whole genome shotgun (WGS) entry which is preliminary data.</text>
</comment>
<feature type="transmembrane region" description="Helical" evidence="6">
    <location>
        <begin position="87"/>
        <end position="111"/>
    </location>
</feature>
<gene>
    <name evidence="9" type="ORF">C7443_10367</name>
</gene>
<feature type="transmembrane region" description="Helical" evidence="6">
    <location>
        <begin position="265"/>
        <end position="283"/>
    </location>
</feature>
<dbReference type="AlphaFoldDB" id="A0A317N1H8"/>
<organism evidence="9 10">
    <name type="scientific">Plasticicumulans acidivorans</name>
    <dbReference type="NCBI Taxonomy" id="886464"/>
    <lineage>
        <taxon>Bacteria</taxon>
        <taxon>Pseudomonadati</taxon>
        <taxon>Pseudomonadota</taxon>
        <taxon>Gammaproteobacteria</taxon>
        <taxon>Candidatus Competibacteraceae</taxon>
        <taxon>Plasticicumulans</taxon>
    </lineage>
</organism>
<evidence type="ECO:0000256" key="7">
    <source>
        <dbReference type="SAM" id="SignalP"/>
    </source>
</evidence>
<evidence type="ECO:0000256" key="5">
    <source>
        <dbReference type="ARBA" id="ARBA00023136"/>
    </source>
</evidence>
<feature type="transmembrane region" description="Helical" evidence="6">
    <location>
        <begin position="150"/>
        <end position="167"/>
    </location>
</feature>
<comment type="subcellular location">
    <subcellularLocation>
        <location evidence="1">Membrane</location>
        <topology evidence="1">Multi-pass membrane protein</topology>
    </subcellularLocation>
</comment>
<evidence type="ECO:0000313" key="9">
    <source>
        <dbReference type="EMBL" id="PWV63143.1"/>
    </source>
</evidence>
<dbReference type="InterPro" id="IPR000620">
    <property type="entry name" value="EamA_dom"/>
</dbReference>
<protein>
    <submittedName>
        <fullName evidence="9">Threonine/homoserine efflux transporter RhtA</fullName>
    </submittedName>
</protein>
<feature type="transmembrane region" description="Helical" evidence="6">
    <location>
        <begin position="62"/>
        <end position="81"/>
    </location>
</feature>
<evidence type="ECO:0000256" key="4">
    <source>
        <dbReference type="ARBA" id="ARBA00022989"/>
    </source>
</evidence>
<feature type="transmembrane region" description="Helical" evidence="6">
    <location>
        <begin position="242"/>
        <end position="259"/>
    </location>
</feature>
<keyword evidence="7" id="KW-0732">Signal</keyword>
<evidence type="ECO:0000256" key="6">
    <source>
        <dbReference type="SAM" id="Phobius"/>
    </source>
</evidence>
<evidence type="ECO:0000313" key="10">
    <source>
        <dbReference type="Proteomes" id="UP000246569"/>
    </source>
</evidence>
<feature type="signal peptide" evidence="7">
    <location>
        <begin position="1"/>
        <end position="19"/>
    </location>
</feature>
<reference evidence="9 10" key="1">
    <citation type="submission" date="2018-05" db="EMBL/GenBank/DDBJ databases">
        <title>Genomic Encyclopedia of Type Strains, Phase IV (KMG-IV): sequencing the most valuable type-strain genomes for metagenomic binning, comparative biology and taxonomic classification.</title>
        <authorList>
            <person name="Goeker M."/>
        </authorList>
    </citation>
    <scope>NUCLEOTIDE SEQUENCE [LARGE SCALE GENOMIC DNA]</scope>
    <source>
        <strain evidence="9 10">DSM 23606</strain>
    </source>
</reference>
<proteinExistence type="inferred from homology"/>
<dbReference type="Gene3D" id="1.10.3730.20">
    <property type="match status" value="1"/>
</dbReference>
<dbReference type="InterPro" id="IPR037185">
    <property type="entry name" value="EmrE-like"/>
</dbReference>
<dbReference type="PANTHER" id="PTHR32322:SF2">
    <property type="entry name" value="EAMA DOMAIN-CONTAINING PROTEIN"/>
    <property type="match status" value="1"/>
</dbReference>
<comment type="similarity">
    <text evidence="2">Belongs to the EamA transporter family.</text>
</comment>
<evidence type="ECO:0000256" key="3">
    <source>
        <dbReference type="ARBA" id="ARBA00022692"/>
    </source>
</evidence>
<accession>A0A317N1H8</accession>
<sequence>MNALLFALTALLWGGGALATALQAGVTPAAWSVALRMALAGVLLLGYGRWRGERLYIPPRERPFIVLQGVLFFAGAFIAFYEATRRIPSGLAALVLSTSSLFAALLGRLLFGTRLSRALLAGMLCGCLGVGIIFGPGIDQLGSETLAGCLWALAAAVATAAGTVVGARNQAAGLPTLAILGWGALVGALSSAGWALASGEHWAFEPSLRYLASLLYLAVAASCVTFMLYFELVRRVGPGRAAYTLASVPLLALLLSALFEGLRLDAHIALGAAAVLAGNVLVLRR</sequence>
<feature type="chain" id="PRO_5016419012" evidence="7">
    <location>
        <begin position="20"/>
        <end position="285"/>
    </location>
</feature>
<name>A0A317N1H8_9GAMM</name>
<dbReference type="SUPFAM" id="SSF103481">
    <property type="entry name" value="Multidrug resistance efflux transporter EmrE"/>
    <property type="match status" value="2"/>
</dbReference>
<dbReference type="RefSeq" id="WP_110017657.1">
    <property type="nucleotide sequence ID" value="NZ_QGTJ01000003.1"/>
</dbReference>
<dbReference type="Proteomes" id="UP000246569">
    <property type="component" value="Unassembled WGS sequence"/>
</dbReference>
<feature type="transmembrane region" description="Helical" evidence="6">
    <location>
        <begin position="29"/>
        <end position="50"/>
    </location>
</feature>
<keyword evidence="3 6" id="KW-0812">Transmembrane</keyword>